<evidence type="ECO:0000259" key="1">
    <source>
        <dbReference type="Pfam" id="PF09851"/>
    </source>
</evidence>
<proteinExistence type="predicted"/>
<evidence type="ECO:0000313" key="3">
    <source>
        <dbReference type="Proteomes" id="UP000664914"/>
    </source>
</evidence>
<reference evidence="2" key="1">
    <citation type="submission" date="2020-07" db="EMBL/GenBank/DDBJ databases">
        <authorList>
            <person name="Camacho E."/>
        </authorList>
    </citation>
    <scope>NUCLEOTIDE SEQUENCE</scope>
    <source>
        <strain evidence="2">MPO218</strain>
    </source>
</reference>
<dbReference type="Pfam" id="PF09851">
    <property type="entry name" value="SHOCT"/>
    <property type="match status" value="1"/>
</dbReference>
<reference evidence="2" key="2">
    <citation type="submission" date="2021-04" db="EMBL/GenBank/DDBJ databases">
        <title>Isolation and genomic analysis of the ibuprofen-degrading bacterium Sphingomonas strain MPO218.</title>
        <authorList>
            <person name="Aulestia M."/>
            <person name="Flores A."/>
            <person name="Mangas E.L."/>
            <person name="Perez-Pulido A.J."/>
            <person name="Santero E."/>
            <person name="Camacho E.M."/>
        </authorList>
    </citation>
    <scope>NUCLEOTIDE SEQUENCE</scope>
    <source>
        <strain evidence="2">MPO218</strain>
    </source>
</reference>
<accession>A0A975D2G3</accession>
<dbReference type="AlphaFoldDB" id="A0A975D2G3"/>
<dbReference type="InterPro" id="IPR018649">
    <property type="entry name" value="SHOCT"/>
</dbReference>
<sequence>MIDAASPLKTSGITIWTEGDVLVLKYGVLYYGFLGTKRVPAANITALNWREPGDWLAGFLEISILGEQPPSPMASPNVQNQNRLKYERADQPKFVALKEWIEARMAKPQGGQPAASSIADELGKLAALLRDGVITQDEFDQQKAKLLA</sequence>
<evidence type="ECO:0000313" key="2">
    <source>
        <dbReference type="EMBL" id="QTH21722.1"/>
    </source>
</evidence>
<organism evidence="2 3">
    <name type="scientific">Rhizorhabdus wittichii</name>
    <dbReference type="NCBI Taxonomy" id="160791"/>
    <lineage>
        <taxon>Bacteria</taxon>
        <taxon>Pseudomonadati</taxon>
        <taxon>Pseudomonadota</taxon>
        <taxon>Alphaproteobacteria</taxon>
        <taxon>Sphingomonadales</taxon>
        <taxon>Sphingomonadaceae</taxon>
        <taxon>Rhizorhabdus</taxon>
    </lineage>
</organism>
<name>A0A975D2G3_9SPHN</name>
<dbReference type="RefSeq" id="WP_208632896.1">
    <property type="nucleotide sequence ID" value="NZ_CP059319.1"/>
</dbReference>
<gene>
    <name evidence="2" type="ORF">HRJ34_26060</name>
</gene>
<dbReference type="EMBL" id="CP059319">
    <property type="protein sequence ID" value="QTH21722.1"/>
    <property type="molecule type" value="Genomic_DNA"/>
</dbReference>
<protein>
    <submittedName>
        <fullName evidence="2">SHOCT domain-containing protein</fullName>
    </submittedName>
</protein>
<feature type="domain" description="SHOCT" evidence="1">
    <location>
        <begin position="120"/>
        <end position="147"/>
    </location>
</feature>
<dbReference type="Proteomes" id="UP000664914">
    <property type="component" value="Chromosome"/>
</dbReference>